<evidence type="ECO:0000256" key="8">
    <source>
        <dbReference type="PIRNR" id="PIRNR000485"/>
    </source>
</evidence>
<dbReference type="CDD" id="cd06223">
    <property type="entry name" value="PRTases_typeI"/>
    <property type="match status" value="1"/>
</dbReference>
<reference evidence="13 14" key="1">
    <citation type="submission" date="2017-01" db="EMBL/GenBank/DDBJ databases">
        <title>Complete genome sequence of esterase-producing bacterium Croceicoccus marinus E4A9.</title>
        <authorList>
            <person name="Wu Y.-H."/>
            <person name="Cheng H."/>
            <person name="Xu L."/>
            <person name="Huo Y.-Y."/>
            <person name="Wang C.-S."/>
            <person name="Xu X.-W."/>
        </authorList>
    </citation>
    <scope>NUCLEOTIDE SEQUENCE [LARGE SCALE GENOMIC DNA]</scope>
    <source>
        <strain evidence="13 14">E4A9</strain>
    </source>
</reference>
<dbReference type="GO" id="GO:0009113">
    <property type="term" value="P:purine nucleobase biosynthetic process"/>
    <property type="evidence" value="ECO:0007669"/>
    <property type="project" value="UniProtKB-UniRule"/>
</dbReference>
<dbReference type="Pfam" id="PF13537">
    <property type="entry name" value="GATase_7"/>
    <property type="match status" value="1"/>
</dbReference>
<dbReference type="InterPro" id="IPR005854">
    <property type="entry name" value="PurF"/>
</dbReference>
<accession>A0A1Z1F8R3</accession>
<evidence type="ECO:0000256" key="7">
    <source>
        <dbReference type="HAMAP-Rule" id="MF_01931"/>
    </source>
</evidence>
<evidence type="ECO:0000256" key="2">
    <source>
        <dbReference type="ARBA" id="ARBA00010138"/>
    </source>
</evidence>
<organism evidence="13 14">
    <name type="scientific">Croceicoccus marinus</name>
    <dbReference type="NCBI Taxonomy" id="450378"/>
    <lineage>
        <taxon>Bacteria</taxon>
        <taxon>Pseudomonadati</taxon>
        <taxon>Pseudomonadota</taxon>
        <taxon>Alphaproteobacteria</taxon>
        <taxon>Sphingomonadales</taxon>
        <taxon>Erythrobacteraceae</taxon>
        <taxon>Croceicoccus</taxon>
    </lineage>
</organism>
<feature type="binding site" evidence="7 11">
    <location>
        <position position="264"/>
    </location>
    <ligand>
        <name>[4Fe-4S] cluster</name>
        <dbReference type="ChEBI" id="CHEBI:49883"/>
    </ligand>
</feature>
<dbReference type="InterPro" id="IPR000836">
    <property type="entry name" value="PRTase_dom"/>
</dbReference>
<keyword evidence="4 7" id="KW-0808">Transferase</keyword>
<evidence type="ECO:0000256" key="3">
    <source>
        <dbReference type="ARBA" id="ARBA00022676"/>
    </source>
</evidence>
<dbReference type="GO" id="GO:0006189">
    <property type="term" value="P:'de novo' IMP biosynthetic process"/>
    <property type="evidence" value="ECO:0007669"/>
    <property type="project" value="UniProtKB-UniRule"/>
</dbReference>
<dbReference type="STRING" id="450378.GCA_001661675_00429"/>
<dbReference type="PANTHER" id="PTHR11907">
    <property type="entry name" value="AMIDOPHOSPHORIBOSYLTRANSFERASE"/>
    <property type="match status" value="1"/>
</dbReference>
<comment type="function">
    <text evidence="7">Catalyzes the formation of phosphoribosylamine from phosphoribosylpyrophosphate (PRPP) and glutamine.</text>
</comment>
<keyword evidence="7 11" id="KW-0411">Iron-sulfur</keyword>
<feature type="binding site" evidence="7 10">
    <location>
        <position position="373"/>
    </location>
    <ligand>
        <name>Mg(2+)</name>
        <dbReference type="ChEBI" id="CHEBI:18420"/>
    </ligand>
</feature>
<dbReference type="CDD" id="cd00715">
    <property type="entry name" value="GPATase_N"/>
    <property type="match status" value="1"/>
</dbReference>
<gene>
    <name evidence="7" type="primary">purF</name>
    <name evidence="13" type="ORF">A9D14_02150</name>
</gene>
<feature type="binding site" evidence="7 11">
    <location>
        <position position="469"/>
    </location>
    <ligand>
        <name>[4Fe-4S] cluster</name>
        <dbReference type="ChEBI" id="CHEBI:49883"/>
    </ligand>
</feature>
<dbReference type="InterPro" id="IPR029057">
    <property type="entry name" value="PRTase-like"/>
</dbReference>
<dbReference type="Gene3D" id="3.60.20.10">
    <property type="entry name" value="Glutamine Phosphoribosylpyrophosphate, subunit 1, domain 1"/>
    <property type="match status" value="1"/>
</dbReference>
<dbReference type="InterPro" id="IPR035584">
    <property type="entry name" value="PurF_N"/>
</dbReference>
<dbReference type="EC" id="2.4.2.14" evidence="7"/>
<comment type="similarity">
    <text evidence="2 7 8">In the C-terminal section; belongs to the purine/pyrimidine phosphoribosyltransferase family.</text>
</comment>
<protein>
    <recommendedName>
        <fullName evidence="7">Amidophosphoribosyltransferase</fullName>
        <shortName evidence="7">ATase</shortName>
        <ecNumber evidence="7">2.4.2.14</ecNumber>
    </recommendedName>
    <alternativeName>
        <fullName evidence="7">Glutamine phosphoribosylpyrophosphate amidotransferase</fullName>
        <shortName evidence="7">GPATase</shortName>
    </alternativeName>
</protein>
<keyword evidence="7 10" id="KW-0460">Magnesium</keyword>
<comment type="catalytic activity">
    <reaction evidence="7 8">
        <text>5-phospho-beta-D-ribosylamine + L-glutamate + diphosphate = 5-phospho-alpha-D-ribose 1-diphosphate + L-glutamine + H2O</text>
        <dbReference type="Rhea" id="RHEA:14905"/>
        <dbReference type="ChEBI" id="CHEBI:15377"/>
        <dbReference type="ChEBI" id="CHEBI:29985"/>
        <dbReference type="ChEBI" id="CHEBI:33019"/>
        <dbReference type="ChEBI" id="CHEBI:58017"/>
        <dbReference type="ChEBI" id="CHEBI:58359"/>
        <dbReference type="ChEBI" id="CHEBI:58681"/>
        <dbReference type="EC" id="2.4.2.14"/>
    </reaction>
</comment>
<comment type="pathway">
    <text evidence="1 7 8">Purine metabolism; IMP biosynthesis via de novo pathway; N(1)-(5-phospho-D-ribosyl)glycinamide from 5-phospho-alpha-D-ribose 1-diphosphate: step 1/2.</text>
</comment>
<sequence length="501" mass="53928">MMSTDFVHHPFHDEDGDSLREECGVFGVVGARDAAAVSALGLHALQHRGQEAAGIVSYDGQEFHVRRGNGHVAENFGTGEAMAELPGTMACGHVRYSTTGGTGLRNVQPLYAELASGGFAIAHNGNISNAMHLRSDLVRRGAIFQGTADTEVIIHLVATSRYPTLLDKFVDALRMLEGAYSLICSTPAGMIACRDPLGIRPLVMGHIPEKNGKGAVVFASETVALDIVGANFDREVEPGELIEVDLDGKTTSHRPFTKTASRPCIFEHVYFSRPDSISAGQSVYSVRKAIGQQLAIESPADVDLVIPVPDSGVPAAIGYAQESGVPFELGIIRSHYVGRTFIQPSDGARTNSVSRKHNANRALVAGKRIVLIDDSIVRGTTSLKIVQMMRDAGATEVHMRIASPPTMHSCFYGVDTPERNKLLAARMDMEAMREFIQADSLAFVSIDGLYRAVGEAERKPKCPQYCDACFTGDYPTRLTDLAEKTHAGQLNLAPGKPEKVA</sequence>
<dbReference type="SUPFAM" id="SSF56235">
    <property type="entry name" value="N-terminal nucleophile aminohydrolases (Ntn hydrolases)"/>
    <property type="match status" value="1"/>
</dbReference>
<feature type="active site" description="Nucleophile" evidence="7 9">
    <location>
        <position position="23"/>
    </location>
</feature>
<dbReference type="Proteomes" id="UP000195807">
    <property type="component" value="Chromosome"/>
</dbReference>
<feature type="binding site" evidence="7 11">
    <location>
        <position position="410"/>
    </location>
    <ligand>
        <name>[4Fe-4S] cluster</name>
        <dbReference type="ChEBI" id="CHEBI:49883"/>
    </ligand>
</feature>
<feature type="binding site" evidence="7 10">
    <location>
        <position position="374"/>
    </location>
    <ligand>
        <name>Mg(2+)</name>
        <dbReference type="ChEBI" id="CHEBI:18420"/>
    </ligand>
</feature>
<dbReference type="Gene3D" id="3.40.50.2020">
    <property type="match status" value="1"/>
</dbReference>
<dbReference type="EMBL" id="CP019602">
    <property type="protein sequence ID" value="ARU15198.1"/>
    <property type="molecule type" value="Genomic_DNA"/>
</dbReference>
<evidence type="ECO:0000256" key="11">
    <source>
        <dbReference type="PIRSR" id="PIRSR000485-3"/>
    </source>
</evidence>
<dbReference type="InterPro" id="IPR029055">
    <property type="entry name" value="Ntn_hydrolases_N"/>
</dbReference>
<keyword evidence="3 7" id="KW-0328">Glycosyltransferase</keyword>
<dbReference type="Pfam" id="PF00156">
    <property type="entry name" value="Pribosyltran"/>
    <property type="match status" value="1"/>
</dbReference>
<feature type="binding site" evidence="7 10">
    <location>
        <position position="311"/>
    </location>
    <ligand>
        <name>Mg(2+)</name>
        <dbReference type="ChEBI" id="CHEBI:18420"/>
    </ligand>
</feature>
<evidence type="ECO:0000313" key="13">
    <source>
        <dbReference type="EMBL" id="ARU15198.1"/>
    </source>
</evidence>
<keyword evidence="6 7" id="KW-0315">Glutamine amidotransferase</keyword>
<keyword evidence="7 11" id="KW-0408">Iron</keyword>
<evidence type="ECO:0000259" key="12">
    <source>
        <dbReference type="PROSITE" id="PS51278"/>
    </source>
</evidence>
<dbReference type="RefSeq" id="WP_066842558.1">
    <property type="nucleotide sequence ID" value="NZ_CP019602.1"/>
</dbReference>
<dbReference type="SUPFAM" id="SSF53271">
    <property type="entry name" value="PRTase-like"/>
    <property type="match status" value="1"/>
</dbReference>
<evidence type="ECO:0000256" key="6">
    <source>
        <dbReference type="ARBA" id="ARBA00022962"/>
    </source>
</evidence>
<dbReference type="NCBIfam" id="TIGR01134">
    <property type="entry name" value="purF"/>
    <property type="match status" value="1"/>
</dbReference>
<dbReference type="GO" id="GO:0004044">
    <property type="term" value="F:amidophosphoribosyltransferase activity"/>
    <property type="evidence" value="ECO:0007669"/>
    <property type="project" value="UniProtKB-UniRule"/>
</dbReference>
<evidence type="ECO:0000256" key="10">
    <source>
        <dbReference type="PIRSR" id="PIRSR000485-2"/>
    </source>
</evidence>
<dbReference type="UniPathway" id="UPA00074">
    <property type="reaction ID" value="UER00124"/>
</dbReference>
<dbReference type="PROSITE" id="PS51278">
    <property type="entry name" value="GATASE_TYPE_2"/>
    <property type="match status" value="1"/>
</dbReference>
<evidence type="ECO:0000256" key="9">
    <source>
        <dbReference type="PIRSR" id="PIRSR000485-1"/>
    </source>
</evidence>
<comment type="cofactor">
    <cofactor evidence="7 11">
        <name>[4Fe-4S] cluster</name>
        <dbReference type="ChEBI" id="CHEBI:49883"/>
    </cofactor>
    <text evidence="7 11">Binds 1 [4Fe-4S] cluster per subunit.</text>
</comment>
<evidence type="ECO:0000256" key="4">
    <source>
        <dbReference type="ARBA" id="ARBA00022679"/>
    </source>
</evidence>
<dbReference type="InterPro" id="IPR017932">
    <property type="entry name" value="GATase_2_dom"/>
</dbReference>
<evidence type="ECO:0000256" key="5">
    <source>
        <dbReference type="ARBA" id="ARBA00022755"/>
    </source>
</evidence>
<dbReference type="AlphaFoldDB" id="A0A1Z1F8R3"/>
<keyword evidence="7" id="KW-0004">4Fe-4S</keyword>
<dbReference type="GO" id="GO:0000287">
    <property type="term" value="F:magnesium ion binding"/>
    <property type="evidence" value="ECO:0007669"/>
    <property type="project" value="UniProtKB-UniRule"/>
</dbReference>
<comment type="cofactor">
    <cofactor evidence="7 10">
        <name>Mg(2+)</name>
        <dbReference type="ChEBI" id="CHEBI:18420"/>
    </cofactor>
    <text evidence="7 10">Binds 1 Mg(2+) ion per subunit.</text>
</comment>
<dbReference type="HAMAP" id="MF_01931">
    <property type="entry name" value="PurF"/>
    <property type="match status" value="1"/>
</dbReference>
<feature type="binding site" evidence="7 11">
    <location>
        <position position="466"/>
    </location>
    <ligand>
        <name>[4Fe-4S] cluster</name>
        <dbReference type="ChEBI" id="CHEBI:49883"/>
    </ligand>
</feature>
<evidence type="ECO:0000313" key="14">
    <source>
        <dbReference type="Proteomes" id="UP000195807"/>
    </source>
</evidence>
<name>A0A1Z1F8R3_9SPHN</name>
<feature type="domain" description="Glutamine amidotransferase type-2" evidence="12">
    <location>
        <begin position="23"/>
        <end position="247"/>
    </location>
</feature>
<keyword evidence="14" id="KW-1185">Reference proteome</keyword>
<proteinExistence type="inferred from homology"/>
<evidence type="ECO:0000256" key="1">
    <source>
        <dbReference type="ARBA" id="ARBA00005209"/>
    </source>
</evidence>
<dbReference type="GO" id="GO:0051539">
    <property type="term" value="F:4 iron, 4 sulfur cluster binding"/>
    <property type="evidence" value="ECO:0007669"/>
    <property type="project" value="UniProtKB-KW"/>
</dbReference>
<keyword evidence="7 10" id="KW-0479">Metal-binding</keyword>
<keyword evidence="5 7" id="KW-0658">Purine biosynthesis</keyword>
<dbReference type="PIRSF" id="PIRSF000485">
    <property type="entry name" value="Amd_phspho_trans"/>
    <property type="match status" value="1"/>
</dbReference>
<dbReference type="KEGG" id="cman:A9D14_02150"/>